<dbReference type="EMBL" id="FN649758">
    <property type="protein sequence ID" value="CBJ27035.1"/>
    <property type="molecule type" value="Genomic_DNA"/>
</dbReference>
<dbReference type="InParanoid" id="D7G400"/>
<evidence type="ECO:0000256" key="5">
    <source>
        <dbReference type="ARBA" id="ARBA00022741"/>
    </source>
</evidence>
<dbReference type="InterPro" id="IPR017998">
    <property type="entry name" value="Chaperone_TCP-1"/>
</dbReference>
<dbReference type="SUPFAM" id="SSF54849">
    <property type="entry name" value="GroEL-intermediate domain like"/>
    <property type="match status" value="1"/>
</dbReference>
<evidence type="ECO:0000256" key="4">
    <source>
        <dbReference type="ARBA" id="ARBA00022490"/>
    </source>
</evidence>
<proteinExistence type="inferred from homology"/>
<dbReference type="PANTHER" id="PTHR11353">
    <property type="entry name" value="CHAPERONIN"/>
    <property type="match status" value="1"/>
</dbReference>
<protein>
    <recommendedName>
        <fullName evidence="10">T-complex protein 1 subunit eta</fullName>
        <shortName evidence="10">TCP-1-eta</shortName>
    </recommendedName>
    <alternativeName>
        <fullName evidence="10">CCT-eta</fullName>
    </alternativeName>
</protein>
<name>D7G400_ECTSI</name>
<dbReference type="Gene3D" id="3.50.7.10">
    <property type="entry name" value="GroEL"/>
    <property type="match status" value="1"/>
</dbReference>
<keyword evidence="7 9" id="KW-0143">Chaperone</keyword>
<evidence type="ECO:0000256" key="6">
    <source>
        <dbReference type="ARBA" id="ARBA00022840"/>
    </source>
</evidence>
<dbReference type="FunCoup" id="D7G400">
    <property type="interactions" value="706"/>
</dbReference>
<keyword evidence="6 9" id="KW-0067">ATP-binding</keyword>
<dbReference type="FunFam" id="3.50.7.10:FF:000006">
    <property type="entry name" value="T-complex protein 1 subunit eta"/>
    <property type="match status" value="1"/>
</dbReference>
<dbReference type="PROSITE" id="PS00751">
    <property type="entry name" value="TCP1_2"/>
    <property type="match status" value="1"/>
</dbReference>
<comment type="subcellular location">
    <subcellularLocation>
        <location evidence="1 10">Cytoplasm</location>
    </subcellularLocation>
</comment>
<evidence type="ECO:0000256" key="7">
    <source>
        <dbReference type="ARBA" id="ARBA00023186"/>
    </source>
</evidence>
<dbReference type="PROSITE" id="PS00750">
    <property type="entry name" value="TCP1_1"/>
    <property type="match status" value="1"/>
</dbReference>
<dbReference type="GO" id="GO:0016887">
    <property type="term" value="F:ATP hydrolysis activity"/>
    <property type="evidence" value="ECO:0007669"/>
    <property type="project" value="InterPro"/>
</dbReference>
<dbReference type="Gene3D" id="3.30.260.10">
    <property type="entry name" value="TCP-1-like chaperonin intermediate domain"/>
    <property type="match status" value="1"/>
</dbReference>
<dbReference type="CDD" id="cd03340">
    <property type="entry name" value="TCP1_eta"/>
    <property type="match status" value="1"/>
</dbReference>
<dbReference type="GO" id="GO:0005524">
    <property type="term" value="F:ATP binding"/>
    <property type="evidence" value="ECO:0007669"/>
    <property type="project" value="UniProtKB-KW"/>
</dbReference>
<dbReference type="NCBIfam" id="NF041082">
    <property type="entry name" value="thermosome_alpha"/>
    <property type="match status" value="1"/>
</dbReference>
<evidence type="ECO:0000256" key="9">
    <source>
        <dbReference type="RuleBase" id="RU004187"/>
    </source>
</evidence>
<dbReference type="InterPro" id="IPR002423">
    <property type="entry name" value="Cpn60/GroEL/TCP-1"/>
</dbReference>
<dbReference type="eggNOG" id="KOG0361">
    <property type="taxonomic scope" value="Eukaryota"/>
</dbReference>
<dbReference type="NCBIfam" id="NF041083">
    <property type="entry name" value="thermosome_beta"/>
    <property type="match status" value="1"/>
</dbReference>
<evidence type="ECO:0000256" key="8">
    <source>
        <dbReference type="ARBA" id="ARBA00024677"/>
    </source>
</evidence>
<evidence type="ECO:0000256" key="3">
    <source>
        <dbReference type="ARBA" id="ARBA00011531"/>
    </source>
</evidence>
<dbReference type="OrthoDB" id="1935484at2759"/>
<dbReference type="PRINTS" id="PR00304">
    <property type="entry name" value="TCOMPLEXTCP1"/>
</dbReference>
<evidence type="ECO:0000256" key="1">
    <source>
        <dbReference type="ARBA" id="ARBA00004496"/>
    </source>
</evidence>
<sequence>MSYMNQPGIILLREGTDSSQGKAQLVSNINACQAVMDTVRSTLGPRGMDKLIFDGQKVTISNDGATIMKLLDIAHPAAKTLVDISMSQDAEVGDGTTSVVLLAGEILKHVKGFVEDGLHPQVICRGLRKACEVAVGRLDAVSVKPTDDAQAKDVLIRCAGTALNSKLISSQKDLFAPMVVEAVSNLDQQLLDLSLIGVKKVGGGSVTDSFLVKGVAFKKTFSYAGFEQQPKSFDNPGVLLLNVELELKSEKESAEVRISDPDMYQEIVDAEWNIIYDKLEKCVASGAKIILSKLPVGDLATQFFADRNLFCAGRVAQDDMERVAKATGGKVQTSIHGITADVVGHCERFEETQLGNERWNLFTGCPEARTATIVLRGGSEQFMEESHRSIHDSLMIVKRCLKNREVVAGGGAIEMELSKALRDHSKTIKGKQQLIMSSYAKALEIIPRQLADNAGFDATDLLNRLRQKHARGGDAGKWFGVDVDTEGVCDTFESGVWEPTINKRNSLRSATEAACLILSIDETVKNPQSEKQGAPSQGVGLGRGGPISAGMGGQGMAGMMGGGGRGQRPGVKMMKGRGGA</sequence>
<dbReference type="GO" id="GO:0051082">
    <property type="term" value="F:unfolded protein binding"/>
    <property type="evidence" value="ECO:0007669"/>
    <property type="project" value="InterPro"/>
</dbReference>
<evidence type="ECO:0000256" key="10">
    <source>
        <dbReference type="RuleBase" id="RU365042"/>
    </source>
</evidence>
<dbReference type="FunFam" id="1.10.560.10:FF:000017">
    <property type="entry name" value="T-complex protein 1 subunit eta"/>
    <property type="match status" value="1"/>
</dbReference>
<dbReference type="EMBL" id="FN648752">
    <property type="protein sequence ID" value="CBJ27035.1"/>
    <property type="molecule type" value="Genomic_DNA"/>
</dbReference>
<accession>D7G400</accession>
<evidence type="ECO:0000313" key="12">
    <source>
        <dbReference type="EMBL" id="CBJ27035.1"/>
    </source>
</evidence>
<dbReference type="OMA" id="HRKGNTW"/>
<organism evidence="12 13">
    <name type="scientific">Ectocarpus siliculosus</name>
    <name type="common">Brown alga</name>
    <name type="synonym">Conferva siliculosa</name>
    <dbReference type="NCBI Taxonomy" id="2880"/>
    <lineage>
        <taxon>Eukaryota</taxon>
        <taxon>Sar</taxon>
        <taxon>Stramenopiles</taxon>
        <taxon>Ochrophyta</taxon>
        <taxon>PX clade</taxon>
        <taxon>Phaeophyceae</taxon>
        <taxon>Ectocarpales</taxon>
        <taxon>Ectocarpaceae</taxon>
        <taxon>Ectocarpus</taxon>
    </lineage>
</organism>
<dbReference type="InterPro" id="IPR027409">
    <property type="entry name" value="GroEL-like_apical_dom_sf"/>
</dbReference>
<gene>
    <name evidence="12" type="ORF">Esi_0054_0062</name>
</gene>
<dbReference type="PROSITE" id="PS00995">
    <property type="entry name" value="TCP1_3"/>
    <property type="match status" value="1"/>
</dbReference>
<evidence type="ECO:0000313" key="13">
    <source>
        <dbReference type="Proteomes" id="UP000002630"/>
    </source>
</evidence>
<evidence type="ECO:0000256" key="11">
    <source>
        <dbReference type="SAM" id="MobiDB-lite"/>
    </source>
</evidence>
<dbReference type="InterPro" id="IPR053374">
    <property type="entry name" value="TCP-1_chaperonin"/>
</dbReference>
<comment type="function">
    <text evidence="8 10">Molecular chaperone; assists the folding of proteins upon ATP hydrolysis. Known to play a role, in vitro, in the folding of actin and tubulin.</text>
</comment>
<dbReference type="Gene3D" id="1.10.560.10">
    <property type="entry name" value="GroEL-like equatorial domain"/>
    <property type="match status" value="1"/>
</dbReference>
<dbReference type="NCBIfam" id="TIGR02345">
    <property type="entry name" value="chap_CCT_eta"/>
    <property type="match status" value="1"/>
</dbReference>
<feature type="region of interest" description="Disordered" evidence="11">
    <location>
        <begin position="526"/>
        <end position="547"/>
    </location>
</feature>
<keyword evidence="4 10" id="KW-0963">Cytoplasm</keyword>
<dbReference type="InterPro" id="IPR027410">
    <property type="entry name" value="TCP-1-like_intermed_sf"/>
</dbReference>
<dbReference type="GO" id="GO:0005832">
    <property type="term" value="C:chaperonin-containing T-complex"/>
    <property type="evidence" value="ECO:0007669"/>
    <property type="project" value="UniProtKB-ARBA"/>
</dbReference>
<dbReference type="SUPFAM" id="SSF48592">
    <property type="entry name" value="GroEL equatorial domain-like"/>
    <property type="match status" value="1"/>
</dbReference>
<dbReference type="GO" id="GO:0140662">
    <property type="term" value="F:ATP-dependent protein folding chaperone"/>
    <property type="evidence" value="ECO:0007669"/>
    <property type="project" value="InterPro"/>
</dbReference>
<comment type="similarity">
    <text evidence="2 9">Belongs to the TCP-1 chaperonin family.</text>
</comment>
<dbReference type="InterPro" id="IPR054827">
    <property type="entry name" value="thermosome_alpha"/>
</dbReference>
<comment type="subunit">
    <text evidence="10">Heterooligomeric complex that forms two stacked rings.</text>
</comment>
<dbReference type="Pfam" id="PF00118">
    <property type="entry name" value="Cpn60_TCP1"/>
    <property type="match status" value="1"/>
</dbReference>
<dbReference type="SUPFAM" id="SSF52029">
    <property type="entry name" value="GroEL apical domain-like"/>
    <property type="match status" value="1"/>
</dbReference>
<reference evidence="12 13" key="1">
    <citation type="journal article" date="2010" name="Nature">
        <title>The Ectocarpus genome and the independent evolution of multicellularity in brown algae.</title>
        <authorList>
            <person name="Cock J.M."/>
            <person name="Sterck L."/>
            <person name="Rouze P."/>
            <person name="Scornet D."/>
            <person name="Allen A.E."/>
            <person name="Amoutzias G."/>
            <person name="Anthouard V."/>
            <person name="Artiguenave F."/>
            <person name="Aury J.M."/>
            <person name="Badger J.H."/>
            <person name="Beszteri B."/>
            <person name="Billiau K."/>
            <person name="Bonnet E."/>
            <person name="Bothwell J.H."/>
            <person name="Bowler C."/>
            <person name="Boyen C."/>
            <person name="Brownlee C."/>
            <person name="Carrano C.J."/>
            <person name="Charrier B."/>
            <person name="Cho G.Y."/>
            <person name="Coelho S.M."/>
            <person name="Collen J."/>
            <person name="Corre E."/>
            <person name="Da Silva C."/>
            <person name="Delage L."/>
            <person name="Delaroque N."/>
            <person name="Dittami S.M."/>
            <person name="Doulbeau S."/>
            <person name="Elias M."/>
            <person name="Farnham G."/>
            <person name="Gachon C.M."/>
            <person name="Gschloessl B."/>
            <person name="Heesch S."/>
            <person name="Jabbari K."/>
            <person name="Jubin C."/>
            <person name="Kawai H."/>
            <person name="Kimura K."/>
            <person name="Kloareg B."/>
            <person name="Kupper F.C."/>
            <person name="Lang D."/>
            <person name="Le Bail A."/>
            <person name="Leblanc C."/>
            <person name="Lerouge P."/>
            <person name="Lohr M."/>
            <person name="Lopez P.J."/>
            <person name="Martens C."/>
            <person name="Maumus F."/>
            <person name="Michel G."/>
            <person name="Miranda-Saavedra D."/>
            <person name="Morales J."/>
            <person name="Moreau H."/>
            <person name="Motomura T."/>
            <person name="Nagasato C."/>
            <person name="Napoli C.A."/>
            <person name="Nelson D.R."/>
            <person name="Nyvall-Collen P."/>
            <person name="Peters A.F."/>
            <person name="Pommier C."/>
            <person name="Potin P."/>
            <person name="Poulain J."/>
            <person name="Quesneville H."/>
            <person name="Read B."/>
            <person name="Rensing S.A."/>
            <person name="Ritter A."/>
            <person name="Rousvoal S."/>
            <person name="Samanta M."/>
            <person name="Samson G."/>
            <person name="Schroeder D.C."/>
            <person name="Segurens B."/>
            <person name="Strittmatter M."/>
            <person name="Tonon T."/>
            <person name="Tregear J.W."/>
            <person name="Valentin K."/>
            <person name="von Dassow P."/>
            <person name="Yamagishi T."/>
            <person name="Van de Peer Y."/>
            <person name="Wincker P."/>
        </authorList>
    </citation>
    <scope>NUCLEOTIDE SEQUENCE [LARGE SCALE GENOMIC DNA]</scope>
    <source>
        <strain evidence="13">Ec32 / CCAP1310/4</strain>
    </source>
</reference>
<keyword evidence="13" id="KW-1185">Reference proteome</keyword>
<comment type="subunit">
    <text evidence="3">Heterooligomeric complex of about 850 to 900 kDa that forms two stacked rings, 12 to 16 nm in diameter.</text>
</comment>
<dbReference type="InterPro" id="IPR012720">
    <property type="entry name" value="Chap_CCT_eta"/>
</dbReference>
<dbReference type="AlphaFoldDB" id="D7G400"/>
<evidence type="ECO:0000256" key="2">
    <source>
        <dbReference type="ARBA" id="ARBA00008020"/>
    </source>
</evidence>
<dbReference type="STRING" id="2880.D7G400"/>
<dbReference type="InterPro" id="IPR002194">
    <property type="entry name" value="Chaperonin_TCP-1_CS"/>
</dbReference>
<feature type="compositionally biased region" description="Polar residues" evidence="11">
    <location>
        <begin position="526"/>
        <end position="535"/>
    </location>
</feature>
<keyword evidence="5 9" id="KW-0547">Nucleotide-binding</keyword>
<dbReference type="InterPro" id="IPR027413">
    <property type="entry name" value="GROEL-like_equatorial_sf"/>
</dbReference>
<dbReference type="Proteomes" id="UP000002630">
    <property type="component" value="Linkage Group LG33"/>
</dbReference>